<dbReference type="eggNOG" id="COG3668">
    <property type="taxonomic scope" value="Bacteria"/>
</dbReference>
<dbReference type="EMBL" id="JH603170">
    <property type="protein sequence ID" value="EIC19774.1"/>
    <property type="molecule type" value="Genomic_DNA"/>
</dbReference>
<dbReference type="Gene3D" id="3.30.2310.20">
    <property type="entry name" value="RelE-like"/>
    <property type="match status" value="1"/>
</dbReference>
<dbReference type="OrthoDB" id="516834at2"/>
<protein>
    <submittedName>
        <fullName evidence="2">Plasmid stabilization system protein</fullName>
    </submittedName>
</protein>
<keyword evidence="1" id="KW-1277">Toxin-antitoxin system</keyword>
<sequence length="138" mass="15295">MTDWTVRLADQAAQDVEEILDWTLGHFGPLQLEVYTETINDALEALTEGFANLGVRERPELGEDLATLHVAHKGRNGRHQLIVRFDEAERTIEVLRILHDSMDIARHIPSAATEYGGSGRGATPTKSNQAMRTHVIAA</sequence>
<dbReference type="AlphaFoldDB" id="H8Z6Y9"/>
<gene>
    <name evidence="2" type="ORF">Thi970DRAFT_03372</name>
</gene>
<dbReference type="STRING" id="631362.Thi970DRAFT_03372"/>
<dbReference type="RefSeq" id="WP_009150177.1">
    <property type="nucleotide sequence ID" value="NZ_CP121471.1"/>
</dbReference>
<evidence type="ECO:0000313" key="2">
    <source>
        <dbReference type="EMBL" id="EIC19774.1"/>
    </source>
</evidence>
<accession>H8Z6Y9</accession>
<reference evidence="3" key="1">
    <citation type="submission" date="2011-06" db="EMBL/GenBank/DDBJ databases">
        <authorList>
            <consortium name="US DOE Joint Genome Institute (JGI-PGF)"/>
            <person name="Lucas S."/>
            <person name="Han J."/>
            <person name="Lapidus A."/>
            <person name="Cheng J.-F."/>
            <person name="Goodwin L."/>
            <person name="Pitluck S."/>
            <person name="Peters L."/>
            <person name="Land M.L."/>
            <person name="Hauser L."/>
            <person name="Vogl K."/>
            <person name="Liu Z."/>
            <person name="Overmann J."/>
            <person name="Frigaard N.-U."/>
            <person name="Bryant D.A."/>
            <person name="Woyke T.J."/>
        </authorList>
    </citation>
    <scope>NUCLEOTIDE SEQUENCE [LARGE SCALE GENOMIC DNA]</scope>
    <source>
        <strain evidence="3">970</strain>
    </source>
</reference>
<organism evidence="2 3">
    <name type="scientific">Thiorhodovibrio frisius</name>
    <dbReference type="NCBI Taxonomy" id="631362"/>
    <lineage>
        <taxon>Bacteria</taxon>
        <taxon>Pseudomonadati</taxon>
        <taxon>Pseudomonadota</taxon>
        <taxon>Gammaproteobacteria</taxon>
        <taxon>Chromatiales</taxon>
        <taxon>Chromatiaceae</taxon>
        <taxon>Thiorhodovibrio</taxon>
    </lineage>
</organism>
<evidence type="ECO:0000313" key="3">
    <source>
        <dbReference type="Proteomes" id="UP000002964"/>
    </source>
</evidence>
<dbReference type="Proteomes" id="UP000002964">
    <property type="component" value="Unassembled WGS sequence"/>
</dbReference>
<proteinExistence type="predicted"/>
<dbReference type="InterPro" id="IPR035093">
    <property type="entry name" value="RelE/ParE_toxin_dom_sf"/>
</dbReference>
<reference evidence="2 3" key="2">
    <citation type="submission" date="2011-11" db="EMBL/GenBank/DDBJ databases">
        <authorList>
            <consortium name="US DOE Joint Genome Institute"/>
            <person name="Lucas S."/>
            <person name="Han J."/>
            <person name="Lapidus A."/>
            <person name="Cheng J.-F."/>
            <person name="Goodwin L."/>
            <person name="Pitluck S."/>
            <person name="Peters L."/>
            <person name="Ovchinnikova G."/>
            <person name="Zhang X."/>
            <person name="Detter J.C."/>
            <person name="Han C."/>
            <person name="Tapia R."/>
            <person name="Land M."/>
            <person name="Hauser L."/>
            <person name="Kyrpides N."/>
            <person name="Ivanova N."/>
            <person name="Pagani I."/>
            <person name="Vogl K."/>
            <person name="Liu Z."/>
            <person name="Overmann J."/>
            <person name="Frigaard N.-U."/>
            <person name="Bryant D."/>
            <person name="Woyke T."/>
        </authorList>
    </citation>
    <scope>NUCLEOTIDE SEQUENCE [LARGE SCALE GENOMIC DNA]</scope>
    <source>
        <strain evidence="2 3">970</strain>
    </source>
</reference>
<dbReference type="HOGENOM" id="CLU_147162_3_0_6"/>
<evidence type="ECO:0000256" key="1">
    <source>
        <dbReference type="ARBA" id="ARBA00022649"/>
    </source>
</evidence>
<dbReference type="InterPro" id="IPR007712">
    <property type="entry name" value="RelE/ParE_toxin"/>
</dbReference>
<keyword evidence="3" id="KW-1185">Reference proteome</keyword>
<dbReference type="Pfam" id="PF05016">
    <property type="entry name" value="ParE_toxin"/>
    <property type="match status" value="1"/>
</dbReference>
<name>H8Z6Y9_9GAMM</name>